<comment type="caution">
    <text evidence="4">The sequence shown here is derived from an EMBL/GenBank/DDBJ whole genome shotgun (WGS) entry which is preliminary data.</text>
</comment>
<evidence type="ECO:0000313" key="5">
    <source>
        <dbReference type="Proteomes" id="UP001597301"/>
    </source>
</evidence>
<dbReference type="Proteomes" id="UP001597301">
    <property type="component" value="Unassembled WGS sequence"/>
</dbReference>
<dbReference type="SUPFAM" id="SSF158791">
    <property type="entry name" value="MgtE N-terminal domain-like"/>
    <property type="match status" value="1"/>
</dbReference>
<dbReference type="RefSeq" id="WP_380772420.1">
    <property type="nucleotide sequence ID" value="NZ_JBHUEO010000005.1"/>
</dbReference>
<dbReference type="Gene3D" id="1.25.60.10">
    <property type="entry name" value="MgtE N-terminal domain-like"/>
    <property type="match status" value="1"/>
</dbReference>
<keyword evidence="1" id="KW-0175">Coiled coil</keyword>
<feature type="transmembrane region" description="Helical" evidence="2">
    <location>
        <begin position="20"/>
        <end position="41"/>
    </location>
</feature>
<reference evidence="5" key="1">
    <citation type="journal article" date="2019" name="Int. J. Syst. Evol. Microbiol.">
        <title>The Global Catalogue of Microorganisms (GCM) 10K type strain sequencing project: providing services to taxonomists for standard genome sequencing and annotation.</title>
        <authorList>
            <consortium name="The Broad Institute Genomics Platform"/>
            <consortium name="The Broad Institute Genome Sequencing Center for Infectious Disease"/>
            <person name="Wu L."/>
            <person name="Ma J."/>
        </authorList>
    </citation>
    <scope>NUCLEOTIDE SEQUENCE [LARGE SCALE GENOMIC DNA]</scope>
    <source>
        <strain evidence="5">CGMCC 1.12295</strain>
    </source>
</reference>
<dbReference type="Pfam" id="PF03448">
    <property type="entry name" value="MgtE_N"/>
    <property type="match status" value="1"/>
</dbReference>
<sequence length="198" mass="22050">MGKKVDKPKELKKSGVFQKFLTWIIIPLLLILFLAMLAATVTGVNVYEKAKEAGAKLPLISSMMGGSDMVSRDDYNEGVISLEAQIEEKNVEISRLERELEDSESKITLLEQDKKRLEAALDEADEARNEKDGGMKEVVDVYEAMMPKRAASIIVEMSDDEAVAILKQLNPESLARIMEKMPPDKAAVYTNRLASESQ</sequence>
<evidence type="ECO:0000259" key="3">
    <source>
        <dbReference type="Pfam" id="PF03448"/>
    </source>
</evidence>
<keyword evidence="2" id="KW-0812">Transmembrane</keyword>
<feature type="coiled-coil region" evidence="1">
    <location>
        <begin position="79"/>
        <end position="137"/>
    </location>
</feature>
<dbReference type="EMBL" id="JBHUEO010000005">
    <property type="protein sequence ID" value="MFD1705884.1"/>
    <property type="molecule type" value="Genomic_DNA"/>
</dbReference>
<accession>A0ABW4KCG6</accession>
<dbReference type="InterPro" id="IPR006668">
    <property type="entry name" value="Mg_transptr_MgtE_intracell_dom"/>
</dbReference>
<keyword evidence="2" id="KW-0472">Membrane</keyword>
<keyword evidence="5" id="KW-1185">Reference proteome</keyword>
<protein>
    <submittedName>
        <fullName evidence="4">MotE family protein</fullName>
    </submittedName>
</protein>
<name>A0ABW4KCG6_9BACI</name>
<proteinExistence type="predicted"/>
<keyword evidence="2" id="KW-1133">Transmembrane helix</keyword>
<gene>
    <name evidence="4" type="ORF">ACFSCZ_03850</name>
</gene>
<evidence type="ECO:0000256" key="1">
    <source>
        <dbReference type="SAM" id="Coils"/>
    </source>
</evidence>
<evidence type="ECO:0000256" key="2">
    <source>
        <dbReference type="SAM" id="Phobius"/>
    </source>
</evidence>
<organism evidence="4 5">
    <name type="scientific">Siminovitchia sediminis</name>
    <dbReference type="NCBI Taxonomy" id="1274353"/>
    <lineage>
        <taxon>Bacteria</taxon>
        <taxon>Bacillati</taxon>
        <taxon>Bacillota</taxon>
        <taxon>Bacilli</taxon>
        <taxon>Bacillales</taxon>
        <taxon>Bacillaceae</taxon>
        <taxon>Siminovitchia</taxon>
    </lineage>
</organism>
<evidence type="ECO:0000313" key="4">
    <source>
        <dbReference type="EMBL" id="MFD1705884.1"/>
    </source>
</evidence>
<feature type="domain" description="Magnesium transporter MgtE intracellular" evidence="3">
    <location>
        <begin position="136"/>
        <end position="196"/>
    </location>
</feature>
<dbReference type="InterPro" id="IPR038076">
    <property type="entry name" value="MgtE_N_sf"/>
</dbReference>